<feature type="region of interest" description="Disordered" evidence="2">
    <location>
        <begin position="375"/>
        <end position="399"/>
    </location>
</feature>
<dbReference type="PANTHER" id="PTHR10582">
    <property type="entry name" value="TRANSIENT RECEPTOR POTENTIAL ION CHANNEL PROTEIN"/>
    <property type="match status" value="1"/>
</dbReference>
<keyword evidence="1" id="KW-0677">Repeat</keyword>
<dbReference type="GO" id="GO:0005886">
    <property type="term" value="C:plasma membrane"/>
    <property type="evidence" value="ECO:0007669"/>
    <property type="project" value="TreeGrafter"/>
</dbReference>
<feature type="compositionally biased region" description="Basic and acidic residues" evidence="2">
    <location>
        <begin position="47"/>
        <end position="69"/>
    </location>
</feature>
<evidence type="ECO:0000256" key="1">
    <source>
        <dbReference type="ARBA" id="ARBA00022737"/>
    </source>
</evidence>
<keyword evidence="3" id="KW-1133">Transmembrane helix</keyword>
<keyword evidence="5" id="KW-1185">Reference proteome</keyword>
<keyword evidence="3" id="KW-0472">Membrane</keyword>
<feature type="region of interest" description="Disordered" evidence="2">
    <location>
        <begin position="1355"/>
        <end position="1389"/>
    </location>
</feature>
<gene>
    <name evidence="4" type="ORF">BGZ95_006229</name>
</gene>
<keyword evidence="3" id="KW-0812">Transmembrane</keyword>
<dbReference type="Proteomes" id="UP001194580">
    <property type="component" value="Unassembled WGS sequence"/>
</dbReference>
<name>A0AAD4DLD9_9FUNG</name>
<evidence type="ECO:0000256" key="2">
    <source>
        <dbReference type="SAM" id="MobiDB-lite"/>
    </source>
</evidence>
<evidence type="ECO:0000256" key="3">
    <source>
        <dbReference type="SAM" id="Phobius"/>
    </source>
</evidence>
<feature type="transmembrane region" description="Helical" evidence="3">
    <location>
        <begin position="1227"/>
        <end position="1248"/>
    </location>
</feature>
<reference evidence="4" key="1">
    <citation type="journal article" date="2020" name="Fungal Divers.">
        <title>Resolving the Mortierellaceae phylogeny through synthesis of multi-gene phylogenetics and phylogenomics.</title>
        <authorList>
            <person name="Vandepol N."/>
            <person name="Liber J."/>
            <person name="Desiro A."/>
            <person name="Na H."/>
            <person name="Kennedy M."/>
            <person name="Barry K."/>
            <person name="Grigoriev I.V."/>
            <person name="Miller A.N."/>
            <person name="O'Donnell K."/>
            <person name="Stajich J.E."/>
            <person name="Bonito G."/>
        </authorList>
    </citation>
    <scope>NUCLEOTIDE SEQUENCE</scope>
    <source>
        <strain evidence="4">NRRL 28262</strain>
    </source>
</reference>
<dbReference type="PANTHER" id="PTHR10582:SF2">
    <property type="entry name" value="INACTIVE"/>
    <property type="match status" value="1"/>
</dbReference>
<feature type="region of interest" description="Disordered" evidence="2">
    <location>
        <begin position="1308"/>
        <end position="1342"/>
    </location>
</feature>
<dbReference type="SUPFAM" id="SSF101908">
    <property type="entry name" value="Putative isomerase YbhE"/>
    <property type="match status" value="1"/>
</dbReference>
<feature type="region of interest" description="Disordered" evidence="2">
    <location>
        <begin position="38"/>
        <end position="73"/>
    </location>
</feature>
<accession>A0AAD4DLD9</accession>
<proteinExistence type="predicted"/>
<comment type="caution">
    <text evidence="4">The sequence shown here is derived from an EMBL/GenBank/DDBJ whole genome shotgun (WGS) entry which is preliminary data.</text>
</comment>
<organism evidence="4 5">
    <name type="scientific">Linnemannia exigua</name>
    <dbReference type="NCBI Taxonomy" id="604196"/>
    <lineage>
        <taxon>Eukaryota</taxon>
        <taxon>Fungi</taxon>
        <taxon>Fungi incertae sedis</taxon>
        <taxon>Mucoromycota</taxon>
        <taxon>Mortierellomycotina</taxon>
        <taxon>Mortierellomycetes</taxon>
        <taxon>Mortierellales</taxon>
        <taxon>Mortierellaceae</taxon>
        <taxon>Linnemannia</taxon>
    </lineage>
</organism>
<feature type="transmembrane region" description="Helical" evidence="3">
    <location>
        <begin position="1132"/>
        <end position="1155"/>
    </location>
</feature>
<sequence length="1415" mass="162993">MEEDFIIEIPLENPVPGDSARSSGEDLIEHLVVTLGISNTQQSNEDSSSKEKELSSSARKEAQVEKGKELPSPQSRYRSYFQVLDDDQFTHELMLRPVEKPRPPISLASATKYLKWAILGPTPPVKRTHYDIVLGISTENLDLDAIEAIVITIQHKTDASWPHNTLGDEGSEYFGITSVSTDDVCFRWKLHEKLMDFEEVPVLMVMEIITRKDESPDYGSIELHYVEILTESQRFYSTDPMYREHRPFVRTVDLNRSHQFDIEAEGPMQITNYAISGDGTRILVEAVAGIHRLLQLWEFKESLPADSESSSQSPSHSRELIEPIISPPNEPIEPQLVAWKHLPVANKFAYDYCLSWNGTQLARICLSGVDTPDVEEEDELVSDRPGSKNGTTRTESPLKNDTAFYNVAGDSPKARAGDGFIRLNVEEWCPELIGFSATSVFHIVATQEQAIRDELFVTCDGLTIKVYNVFGVWNHCRTIHIYSPEGSFWDREVHLKNLHAGYVVMQDHYRSRISVWDIKQGSRLSSFVEPSFEESPEELSLDRYRQFKSHVAFSNDGQRIAIAGKHHVDLFWTKTWTRVATYTIQKVGQYPSIGSVRFINNNTQIMVTPANESWPFYRHNRGFILSADNMTLVEEFITEGNDIFVTTFDKPTRSRAICVGVSQLSLFNLEDRFVLSPRRLKRRCDGSCRPIAPFNDQGLTEATAPSGLRFKADKSIVPVVINGRREDPSAIMITVSDTNDQPIQRMSIPLPKFFKCNSYTFVNECSYLLISLDKLVMVWRMPTSPQDKFTLQLAHEVHHPMYWKVCPHRQVYGLSNRKQGVVGGIGISLDDPITGNGLAYMLGVSYLPLIFENASDFVQQEIIQYIGNKINLRSGSYYGGDVVQYVCAEWMIDNHRPTVLLWRALLAHPIWRWIPRHNMVEENNPILCLLDKTAEHPKAFELAEVFINYCIRQARIEKDSHFLLPILQCLHLLMDPKKPYYEVNLALLRTLAYLPARNSSEITSHYRIAHLFEPRWQFWRPSPKRLDRHNDQVLHITSEYTDYTDYGFSRGIYLATFGMLWRRDRDPSSFQQKDVLSWFDIFKSSIFIFKCRLSLFTNPTVICHPFELEALDNPAIAALVEYKWNTIGLQYWLFRFSIQCVYYILVLIAVFMQIYRYENESTMNGVRQHPASRLVRPWRTKLAIELFRSLHLSALSIRASSDQKRLQGGRYDPVNNGLSNNDVGLHVMLMLFFFFTVIVMLNVLIALINHAFDDGDKTWERDWLQNRMVYVTSAENLTYDIPGFRASRDYFPEIIYYTANPIQAREYEKKSRMMEEENPSAVDGTVDSEPEEQKDVSANSGGNETLMAMLKQLQEEQKQAWDEQQRAQQRAHEEHQQARAEQRQDYEGLLAAHEEQTRVAEALRKEVVLLKERLQ</sequence>
<dbReference type="InterPro" id="IPR024862">
    <property type="entry name" value="TRPV"/>
</dbReference>
<dbReference type="EMBL" id="JAAAIL010000029">
    <property type="protein sequence ID" value="KAG0281176.1"/>
    <property type="molecule type" value="Genomic_DNA"/>
</dbReference>
<evidence type="ECO:0008006" key="6">
    <source>
        <dbReference type="Google" id="ProtNLM"/>
    </source>
</evidence>
<feature type="compositionally biased region" description="Polar residues" evidence="2">
    <location>
        <begin position="388"/>
        <end position="399"/>
    </location>
</feature>
<evidence type="ECO:0000313" key="5">
    <source>
        <dbReference type="Proteomes" id="UP001194580"/>
    </source>
</evidence>
<dbReference type="GO" id="GO:0005216">
    <property type="term" value="F:monoatomic ion channel activity"/>
    <property type="evidence" value="ECO:0007669"/>
    <property type="project" value="InterPro"/>
</dbReference>
<dbReference type="GO" id="GO:0098703">
    <property type="term" value="P:calcium ion import across plasma membrane"/>
    <property type="evidence" value="ECO:0007669"/>
    <property type="project" value="TreeGrafter"/>
</dbReference>
<evidence type="ECO:0000313" key="4">
    <source>
        <dbReference type="EMBL" id="KAG0281176.1"/>
    </source>
</evidence>
<protein>
    <recommendedName>
        <fullName evidence="6">Ion transport domain-containing protein</fullName>
    </recommendedName>
</protein>